<sequence length="118" mass="13556">MIYELESSMDNEIQKPTLQKIPSGKILIVDVEHIALTIAICGRKEQRLMRSRDPQCAKRREKREQTKSLSKLVFEEVKGFIDLGFKFSDAEESDPWLISILSGPQPYLSEAWDAAEEE</sequence>
<name>A0AAP0BKQ7_9ASPA</name>
<reference evidence="1 2" key="1">
    <citation type="journal article" date="2022" name="Nat. Plants">
        <title>Genomes of leafy and leafless Platanthera orchids illuminate the evolution of mycoheterotrophy.</title>
        <authorList>
            <person name="Li M.H."/>
            <person name="Liu K.W."/>
            <person name="Li Z."/>
            <person name="Lu H.C."/>
            <person name="Ye Q.L."/>
            <person name="Zhang D."/>
            <person name="Wang J.Y."/>
            <person name="Li Y.F."/>
            <person name="Zhong Z.M."/>
            <person name="Liu X."/>
            <person name="Yu X."/>
            <person name="Liu D.K."/>
            <person name="Tu X.D."/>
            <person name="Liu B."/>
            <person name="Hao Y."/>
            <person name="Liao X.Y."/>
            <person name="Jiang Y.T."/>
            <person name="Sun W.H."/>
            <person name="Chen J."/>
            <person name="Chen Y.Q."/>
            <person name="Ai Y."/>
            <person name="Zhai J.W."/>
            <person name="Wu S.S."/>
            <person name="Zhou Z."/>
            <person name="Hsiao Y.Y."/>
            <person name="Wu W.L."/>
            <person name="Chen Y.Y."/>
            <person name="Lin Y.F."/>
            <person name="Hsu J.L."/>
            <person name="Li C.Y."/>
            <person name="Wang Z.W."/>
            <person name="Zhao X."/>
            <person name="Zhong W.Y."/>
            <person name="Ma X.K."/>
            <person name="Ma L."/>
            <person name="Huang J."/>
            <person name="Chen G.Z."/>
            <person name="Huang M.Z."/>
            <person name="Huang L."/>
            <person name="Peng D.H."/>
            <person name="Luo Y.B."/>
            <person name="Zou S.Q."/>
            <person name="Chen S.P."/>
            <person name="Lan S."/>
            <person name="Tsai W.C."/>
            <person name="Van de Peer Y."/>
            <person name="Liu Z.J."/>
        </authorList>
    </citation>
    <scope>NUCLEOTIDE SEQUENCE [LARGE SCALE GENOMIC DNA]</scope>
    <source>
        <strain evidence="1">Lor287</strain>
    </source>
</reference>
<organism evidence="1 2">
    <name type="scientific">Platanthera zijinensis</name>
    <dbReference type="NCBI Taxonomy" id="2320716"/>
    <lineage>
        <taxon>Eukaryota</taxon>
        <taxon>Viridiplantae</taxon>
        <taxon>Streptophyta</taxon>
        <taxon>Embryophyta</taxon>
        <taxon>Tracheophyta</taxon>
        <taxon>Spermatophyta</taxon>
        <taxon>Magnoliopsida</taxon>
        <taxon>Liliopsida</taxon>
        <taxon>Asparagales</taxon>
        <taxon>Orchidaceae</taxon>
        <taxon>Orchidoideae</taxon>
        <taxon>Orchideae</taxon>
        <taxon>Orchidinae</taxon>
        <taxon>Platanthera</taxon>
    </lineage>
</organism>
<dbReference type="PANTHER" id="PTHR33785:SF12">
    <property type="entry name" value="DUF1685 FAMILY PROTEIN"/>
    <property type="match status" value="1"/>
</dbReference>
<accession>A0AAP0BKQ7</accession>
<gene>
    <name evidence="1" type="ORF">KSP39_PZI009596</name>
</gene>
<dbReference type="EMBL" id="JBBWWQ010000007">
    <property type="protein sequence ID" value="KAK8942712.1"/>
    <property type="molecule type" value="Genomic_DNA"/>
</dbReference>
<protein>
    <submittedName>
        <fullName evidence="1">Uncharacterized protein</fullName>
    </submittedName>
</protein>
<dbReference type="Proteomes" id="UP001418222">
    <property type="component" value="Unassembled WGS sequence"/>
</dbReference>
<comment type="caution">
    <text evidence="1">The sequence shown here is derived from an EMBL/GenBank/DDBJ whole genome shotgun (WGS) entry which is preliminary data.</text>
</comment>
<evidence type="ECO:0000313" key="1">
    <source>
        <dbReference type="EMBL" id="KAK8942712.1"/>
    </source>
</evidence>
<keyword evidence="2" id="KW-1185">Reference proteome</keyword>
<dbReference type="AlphaFoldDB" id="A0AAP0BKQ7"/>
<evidence type="ECO:0000313" key="2">
    <source>
        <dbReference type="Proteomes" id="UP001418222"/>
    </source>
</evidence>
<proteinExistence type="predicted"/>
<dbReference type="PANTHER" id="PTHR33785">
    <property type="entry name" value="OS06G0550800 PROTEIN"/>
    <property type="match status" value="1"/>
</dbReference>